<evidence type="ECO:0000313" key="7">
    <source>
        <dbReference type="Proteomes" id="UP001139035"/>
    </source>
</evidence>
<reference evidence="6" key="1">
    <citation type="submission" date="2022-01" db="EMBL/GenBank/DDBJ databases">
        <title>Jiella avicenniae sp. nov., a novel endophytic bacterium isolated from bark of Avicennia marina.</title>
        <authorList>
            <person name="Tuo L."/>
        </authorList>
    </citation>
    <scope>NUCLEOTIDE SEQUENCE</scope>
    <source>
        <strain evidence="6">CBK1P-4</strain>
    </source>
</reference>
<accession>A0A9X1P5Y2</accession>
<dbReference type="InterPro" id="IPR036291">
    <property type="entry name" value="NAD(P)-bd_dom_sf"/>
</dbReference>
<dbReference type="GO" id="GO:0016491">
    <property type="term" value="F:oxidoreductase activity"/>
    <property type="evidence" value="ECO:0007669"/>
    <property type="project" value="UniProtKB-KW"/>
</dbReference>
<evidence type="ECO:0000256" key="2">
    <source>
        <dbReference type="ARBA" id="ARBA00023027"/>
    </source>
</evidence>
<dbReference type="SUPFAM" id="SSF48179">
    <property type="entry name" value="6-phosphogluconate dehydrogenase C-terminal domain-like"/>
    <property type="match status" value="1"/>
</dbReference>
<evidence type="ECO:0000256" key="1">
    <source>
        <dbReference type="ARBA" id="ARBA00023002"/>
    </source>
</evidence>
<dbReference type="GO" id="GO:0051287">
    <property type="term" value="F:NAD binding"/>
    <property type="evidence" value="ECO:0007669"/>
    <property type="project" value="InterPro"/>
</dbReference>
<keyword evidence="7" id="KW-1185">Reference proteome</keyword>
<dbReference type="Proteomes" id="UP001139035">
    <property type="component" value="Unassembled WGS sequence"/>
</dbReference>
<dbReference type="AlphaFoldDB" id="A0A9X1P5Y2"/>
<dbReference type="PANTHER" id="PTHR43580:SF2">
    <property type="entry name" value="CYTOKINE-LIKE NUCLEAR FACTOR N-PAC"/>
    <property type="match status" value="1"/>
</dbReference>
<dbReference type="RefSeq" id="WP_233721450.1">
    <property type="nucleotide sequence ID" value="NZ_JAJUWU010000024.1"/>
</dbReference>
<dbReference type="Pfam" id="PF03446">
    <property type="entry name" value="NAD_binding_2"/>
    <property type="match status" value="1"/>
</dbReference>
<dbReference type="Gene3D" id="3.40.50.720">
    <property type="entry name" value="NAD(P)-binding Rossmann-like Domain"/>
    <property type="match status" value="1"/>
</dbReference>
<dbReference type="EMBL" id="JAJUWU010000024">
    <property type="protein sequence ID" value="MCE7030374.1"/>
    <property type="molecule type" value="Genomic_DNA"/>
</dbReference>
<dbReference type="InterPro" id="IPR051265">
    <property type="entry name" value="HIBADH-related_NP60_sf"/>
</dbReference>
<dbReference type="InterPro" id="IPR015815">
    <property type="entry name" value="HIBADH-related"/>
</dbReference>
<dbReference type="InterPro" id="IPR029154">
    <property type="entry name" value="HIBADH-like_NADP-bd"/>
</dbReference>
<keyword evidence="2" id="KW-0520">NAD</keyword>
<comment type="caution">
    <text evidence="6">The sequence shown here is derived from an EMBL/GenBank/DDBJ whole genome shotgun (WGS) entry which is preliminary data.</text>
</comment>
<proteinExistence type="predicted"/>
<evidence type="ECO:0000259" key="5">
    <source>
        <dbReference type="Pfam" id="PF14833"/>
    </source>
</evidence>
<dbReference type="InterPro" id="IPR013328">
    <property type="entry name" value="6PGD_dom2"/>
</dbReference>
<gene>
    <name evidence="6" type="ORF">LZD57_20505</name>
</gene>
<keyword evidence="1" id="KW-0560">Oxidoreductase</keyword>
<evidence type="ECO:0000259" key="4">
    <source>
        <dbReference type="Pfam" id="PF03446"/>
    </source>
</evidence>
<evidence type="ECO:0000313" key="6">
    <source>
        <dbReference type="EMBL" id="MCE7030374.1"/>
    </source>
</evidence>
<dbReference type="GO" id="GO:0050661">
    <property type="term" value="F:NADP binding"/>
    <property type="evidence" value="ECO:0007669"/>
    <property type="project" value="InterPro"/>
</dbReference>
<dbReference type="PANTHER" id="PTHR43580">
    <property type="entry name" value="OXIDOREDUCTASE GLYR1-RELATED"/>
    <property type="match status" value="1"/>
</dbReference>
<evidence type="ECO:0000256" key="3">
    <source>
        <dbReference type="PIRSR" id="PIRSR000103-1"/>
    </source>
</evidence>
<dbReference type="Pfam" id="PF14833">
    <property type="entry name" value="NAD_binding_11"/>
    <property type="match status" value="1"/>
</dbReference>
<feature type="domain" description="6-phosphogluconate dehydrogenase NADP-binding" evidence="4">
    <location>
        <begin position="7"/>
        <end position="163"/>
    </location>
</feature>
<protein>
    <submittedName>
        <fullName evidence="6">NAD(P)-dependent oxidoreductase</fullName>
    </submittedName>
</protein>
<feature type="domain" description="3-hydroxyisobutyrate dehydrogenase-like NAD-binding" evidence="5">
    <location>
        <begin position="166"/>
        <end position="275"/>
    </location>
</feature>
<name>A0A9X1P5Y2_9HYPH</name>
<dbReference type="PIRSF" id="PIRSF000103">
    <property type="entry name" value="HIBADH"/>
    <property type="match status" value="1"/>
</dbReference>
<organism evidence="6 7">
    <name type="scientific">Jiella avicenniae</name>
    <dbReference type="NCBI Taxonomy" id="2907202"/>
    <lineage>
        <taxon>Bacteria</taxon>
        <taxon>Pseudomonadati</taxon>
        <taxon>Pseudomonadota</taxon>
        <taxon>Alphaproteobacteria</taxon>
        <taxon>Hyphomicrobiales</taxon>
        <taxon>Aurantimonadaceae</taxon>
        <taxon>Jiella</taxon>
    </lineage>
</organism>
<dbReference type="InterPro" id="IPR008927">
    <property type="entry name" value="6-PGluconate_DH-like_C_sf"/>
</dbReference>
<dbReference type="Gene3D" id="1.10.1040.10">
    <property type="entry name" value="N-(1-d-carboxylethyl)-l-norvaline Dehydrogenase, domain 2"/>
    <property type="match status" value="1"/>
</dbReference>
<feature type="active site" evidence="3">
    <location>
        <position position="172"/>
    </location>
</feature>
<sequence>MTDKPHIGFIGAGLMGHGMAKNLVEAGHPLSVLAHRNREPIEDLVSRGASEAKSIAAIAETADLVFLCLPGSPEVEAAVDAILGAKGTVRTIVDSSTANPVSTFKVAERCEAEGVTFVDAPLSRTPKEAWEGNLDLMVGASEQVFERIKPILDVVGGKVVRVGAVGAGHTMKLLNNFLSLGYASIYAEALAIGAKSGVSAEVFHSVIGGGRMDCGFYQTFMDYVVGGNPNAHKFTLRNAHKDMRYLVSLANESGIASNVSSAVKNGLATAESIGHGGNYLPTLADTVAELNGVAKTKGS</sequence>
<dbReference type="InterPro" id="IPR006115">
    <property type="entry name" value="6PGDH_NADP-bd"/>
</dbReference>
<dbReference type="SUPFAM" id="SSF51735">
    <property type="entry name" value="NAD(P)-binding Rossmann-fold domains"/>
    <property type="match status" value="1"/>
</dbReference>